<keyword evidence="3 6" id="KW-0812">Transmembrane</keyword>
<keyword evidence="4 6" id="KW-1133">Transmembrane helix</keyword>
<comment type="subcellular location">
    <subcellularLocation>
        <location evidence="1">Cell membrane</location>
        <topology evidence="1">Multi-pass membrane protein</topology>
    </subcellularLocation>
</comment>
<evidence type="ECO:0000256" key="3">
    <source>
        <dbReference type="ARBA" id="ARBA00022692"/>
    </source>
</evidence>
<reference evidence="7" key="1">
    <citation type="submission" date="2022-10" db="EMBL/GenBank/DDBJ databases">
        <title>The WGS of Solirubrobacter sp. CPCC 204708.</title>
        <authorList>
            <person name="Jiang Z."/>
        </authorList>
    </citation>
    <scope>NUCLEOTIDE SEQUENCE</scope>
    <source>
        <strain evidence="7">CPCC 204708</strain>
    </source>
</reference>
<dbReference type="Proteomes" id="UP001147700">
    <property type="component" value="Unassembled WGS sequence"/>
</dbReference>
<evidence type="ECO:0000256" key="2">
    <source>
        <dbReference type="ARBA" id="ARBA00022475"/>
    </source>
</evidence>
<keyword evidence="5 6" id="KW-0472">Membrane</keyword>
<evidence type="ECO:0000256" key="1">
    <source>
        <dbReference type="ARBA" id="ARBA00004651"/>
    </source>
</evidence>
<evidence type="ECO:0000313" key="8">
    <source>
        <dbReference type="Proteomes" id="UP001147700"/>
    </source>
</evidence>
<feature type="transmembrane region" description="Helical" evidence="6">
    <location>
        <begin position="462"/>
        <end position="484"/>
    </location>
</feature>
<feature type="transmembrane region" description="Helical" evidence="6">
    <location>
        <begin position="434"/>
        <end position="456"/>
    </location>
</feature>
<feature type="transmembrane region" description="Helical" evidence="6">
    <location>
        <begin position="39"/>
        <end position="61"/>
    </location>
</feature>
<dbReference type="EMBL" id="JAPCID010000032">
    <property type="protein sequence ID" value="MDA0139987.1"/>
    <property type="molecule type" value="Genomic_DNA"/>
</dbReference>
<keyword evidence="2" id="KW-1003">Cell membrane</keyword>
<evidence type="ECO:0000313" key="7">
    <source>
        <dbReference type="EMBL" id="MDA0139987.1"/>
    </source>
</evidence>
<protein>
    <submittedName>
        <fullName evidence="7">Oligosaccharide flippase family protein</fullName>
    </submittedName>
</protein>
<feature type="transmembrane region" description="Helical" evidence="6">
    <location>
        <begin position="338"/>
        <end position="361"/>
    </location>
</feature>
<feature type="transmembrane region" description="Helical" evidence="6">
    <location>
        <begin position="152"/>
        <end position="176"/>
    </location>
</feature>
<dbReference type="PANTHER" id="PTHR30250:SF26">
    <property type="entry name" value="PSMA PROTEIN"/>
    <property type="match status" value="1"/>
</dbReference>
<dbReference type="PANTHER" id="PTHR30250">
    <property type="entry name" value="PST FAMILY PREDICTED COLANIC ACID TRANSPORTER"/>
    <property type="match status" value="1"/>
</dbReference>
<feature type="transmembrane region" description="Helical" evidence="6">
    <location>
        <begin position="182"/>
        <end position="201"/>
    </location>
</feature>
<feature type="transmembrane region" description="Helical" evidence="6">
    <location>
        <begin position="397"/>
        <end position="414"/>
    </location>
</feature>
<feature type="transmembrane region" description="Helical" evidence="6">
    <location>
        <begin position="306"/>
        <end position="326"/>
    </location>
</feature>
<keyword evidence="8" id="KW-1185">Reference proteome</keyword>
<feature type="transmembrane region" description="Helical" evidence="6">
    <location>
        <begin position="82"/>
        <end position="103"/>
    </location>
</feature>
<organism evidence="7 8">
    <name type="scientific">Solirubrobacter deserti</name>
    <dbReference type="NCBI Taxonomy" id="2282478"/>
    <lineage>
        <taxon>Bacteria</taxon>
        <taxon>Bacillati</taxon>
        <taxon>Actinomycetota</taxon>
        <taxon>Thermoleophilia</taxon>
        <taxon>Solirubrobacterales</taxon>
        <taxon>Solirubrobacteraceae</taxon>
        <taxon>Solirubrobacter</taxon>
    </lineage>
</organism>
<evidence type="ECO:0000256" key="6">
    <source>
        <dbReference type="SAM" id="Phobius"/>
    </source>
</evidence>
<evidence type="ECO:0000256" key="5">
    <source>
        <dbReference type="ARBA" id="ARBA00023136"/>
    </source>
</evidence>
<sequence>MSRGLSRNVAANMVNAGATILSSVLTVPIVLHFVGLDGFGVWTLAQTALVYVATAETGFGPAVQRYVSVARGAGTLHEATRVVWSAAVFYVLLGAVIAVATVLAAPTIVDLFDVPGELRADAIAMFELVGPVMLLTLLVSGLANVQQGMERFISGTVATAVSVLVFLSVGAALLAAGRGLRGLAEAALAQFAVAFVMRSWMVRDVLTAGRPALVTRAQARELISFSARMQVNVISTLVNSQTDKLVVGLISNTATMGAVGIASQLAEAMRFLVGASLGPFVSRFSTLHGQRAEEQLARLYHRIAGVWLRMCAGLTLIALVIMVPLVDAWLGDEAGDTALYALPLTAAYGVNLMAGVAFAYLRAVGKPGAEAGLGGIVIILNVVLTVTLGVLFGPFGVVFATLAAYVAGTIWFFARIPGLIPPDPGTERPSSAKVAAAGVASAVLAGGWALLMAALLPTGYALVPLLAGAGLAFAGFVAVAAGGVRGLVPR</sequence>
<feature type="transmembrane region" description="Helical" evidence="6">
    <location>
        <begin position="12"/>
        <end position="33"/>
    </location>
</feature>
<gene>
    <name evidence="7" type="ORF">OJ962_20960</name>
</gene>
<dbReference type="InterPro" id="IPR050833">
    <property type="entry name" value="Poly_Biosynth_Transport"/>
</dbReference>
<dbReference type="Pfam" id="PF13440">
    <property type="entry name" value="Polysacc_synt_3"/>
    <property type="match status" value="1"/>
</dbReference>
<comment type="caution">
    <text evidence="7">The sequence shown here is derived from an EMBL/GenBank/DDBJ whole genome shotgun (WGS) entry which is preliminary data.</text>
</comment>
<evidence type="ECO:0000256" key="4">
    <source>
        <dbReference type="ARBA" id="ARBA00022989"/>
    </source>
</evidence>
<name>A0ABT4RN43_9ACTN</name>
<dbReference type="RefSeq" id="WP_202954994.1">
    <property type="nucleotide sequence ID" value="NZ_JAPCID010000032.1"/>
</dbReference>
<accession>A0ABT4RN43</accession>
<proteinExistence type="predicted"/>
<feature type="transmembrane region" description="Helical" evidence="6">
    <location>
        <begin position="373"/>
        <end position="391"/>
    </location>
</feature>
<feature type="transmembrane region" description="Helical" evidence="6">
    <location>
        <begin position="123"/>
        <end position="145"/>
    </location>
</feature>